<keyword evidence="3 4" id="KW-0810">Translation regulation</keyword>
<evidence type="ECO:0000256" key="3">
    <source>
        <dbReference type="ARBA" id="ARBA00022845"/>
    </source>
</evidence>
<comment type="function">
    <text evidence="4">Acts as an anti-CsrA protein, binds CsrA and prevents it from repressing translation of its target genes, one of which is flagellin. Binds to flagellin and participates in the assembly of the flagellum.</text>
</comment>
<keyword evidence="1 4" id="KW-0963">Cytoplasm</keyword>
<evidence type="ECO:0000256" key="2">
    <source>
        <dbReference type="ARBA" id="ARBA00022795"/>
    </source>
</evidence>
<comment type="subunit">
    <text evidence="4">Interacts with translational regulator CsrA and flagellin(s).</text>
</comment>
<dbReference type="Proteomes" id="UP001589738">
    <property type="component" value="Unassembled WGS sequence"/>
</dbReference>
<comment type="subcellular location">
    <subcellularLocation>
        <location evidence="4">Cytoplasm</location>
    </subcellularLocation>
</comment>
<comment type="similarity">
    <text evidence="4">Belongs to the FliW family.</text>
</comment>
<keyword evidence="5" id="KW-0282">Flagellum</keyword>
<keyword evidence="5" id="KW-0966">Cell projection</keyword>
<reference evidence="5 6" key="1">
    <citation type="submission" date="2024-09" db="EMBL/GenBank/DDBJ databases">
        <authorList>
            <person name="Sun Q."/>
            <person name="Mori K."/>
        </authorList>
    </citation>
    <scope>NUCLEOTIDE SEQUENCE [LARGE SCALE GENOMIC DNA]</scope>
    <source>
        <strain evidence="5 6">CGMCC 1.9126</strain>
    </source>
</reference>
<keyword evidence="4" id="KW-0143">Chaperone</keyword>
<evidence type="ECO:0000256" key="1">
    <source>
        <dbReference type="ARBA" id="ARBA00022490"/>
    </source>
</evidence>
<dbReference type="InterPro" id="IPR003775">
    <property type="entry name" value="Flagellar_assembly_factor_FliW"/>
</dbReference>
<dbReference type="NCBIfam" id="NF009793">
    <property type="entry name" value="PRK13285.1-1"/>
    <property type="match status" value="1"/>
</dbReference>
<organism evidence="5 6">
    <name type="scientific">Robertmurraya beringensis</name>
    <dbReference type="NCBI Taxonomy" id="641660"/>
    <lineage>
        <taxon>Bacteria</taxon>
        <taxon>Bacillati</taxon>
        <taxon>Bacillota</taxon>
        <taxon>Bacilli</taxon>
        <taxon>Bacillales</taxon>
        <taxon>Bacillaceae</taxon>
        <taxon>Robertmurraya</taxon>
    </lineage>
</organism>
<keyword evidence="6" id="KW-1185">Reference proteome</keyword>
<dbReference type="RefSeq" id="WP_377059048.1">
    <property type="nucleotide sequence ID" value="NZ_JBHLUU010000125.1"/>
</dbReference>
<comment type="caution">
    <text evidence="5">The sequence shown here is derived from an EMBL/GenBank/DDBJ whole genome shotgun (WGS) entry which is preliminary data.</text>
</comment>
<gene>
    <name evidence="4 5" type="primary">fliW</name>
    <name evidence="5" type="ORF">ACFFHF_21975</name>
</gene>
<dbReference type="EMBL" id="JBHLUU010000125">
    <property type="protein sequence ID" value="MFC0477859.1"/>
    <property type="molecule type" value="Genomic_DNA"/>
</dbReference>
<dbReference type="Gene3D" id="2.30.290.10">
    <property type="entry name" value="BH3618-like"/>
    <property type="match status" value="1"/>
</dbReference>
<proteinExistence type="inferred from homology"/>
<dbReference type="Pfam" id="PF02623">
    <property type="entry name" value="FliW"/>
    <property type="match status" value="1"/>
</dbReference>
<sequence>MELRTKYHGTIEIDQSNYIYFSNGIPGFHEEIQFVILPLEEDETFYIMQSVNTPTLAFVMINPFAYYHNYDFILDESVVECLKIDALADVLVYSILTVQDPFKNTTVNLQAPVIINTKNNFGKQIILNNEKYLTRHKLVEKR</sequence>
<keyword evidence="2 4" id="KW-1005">Bacterial flagellum biogenesis</keyword>
<evidence type="ECO:0000313" key="6">
    <source>
        <dbReference type="Proteomes" id="UP001589738"/>
    </source>
</evidence>
<dbReference type="PANTHER" id="PTHR39190">
    <property type="entry name" value="FLAGELLAR ASSEMBLY FACTOR FLIW"/>
    <property type="match status" value="1"/>
</dbReference>
<dbReference type="HAMAP" id="MF_01185">
    <property type="entry name" value="FliW"/>
    <property type="match status" value="1"/>
</dbReference>
<dbReference type="PANTHER" id="PTHR39190:SF1">
    <property type="entry name" value="FLAGELLAR ASSEMBLY FACTOR FLIW"/>
    <property type="match status" value="1"/>
</dbReference>
<keyword evidence="5" id="KW-0969">Cilium</keyword>
<protein>
    <recommendedName>
        <fullName evidence="4">Flagellar assembly factor FliW</fullName>
    </recommendedName>
</protein>
<evidence type="ECO:0000313" key="5">
    <source>
        <dbReference type="EMBL" id="MFC0477859.1"/>
    </source>
</evidence>
<accession>A0ABV6KWZ4</accession>
<dbReference type="SUPFAM" id="SSF141457">
    <property type="entry name" value="BH3618-like"/>
    <property type="match status" value="1"/>
</dbReference>
<evidence type="ECO:0000256" key="4">
    <source>
        <dbReference type="HAMAP-Rule" id="MF_01185"/>
    </source>
</evidence>
<dbReference type="InterPro" id="IPR024046">
    <property type="entry name" value="Flagellar_assmbl_FliW_dom_sf"/>
</dbReference>
<name>A0ABV6KWZ4_9BACI</name>